<dbReference type="EMBL" id="SLWM01000006">
    <property type="protein sequence ID" value="TCO23126.1"/>
    <property type="molecule type" value="Genomic_DNA"/>
</dbReference>
<sequence>MNTRRRRRAPSGAAIIRGPANLAGSVHRSLRPGLAFTYDVPGNYLRPSRTVRHLSKTNFARALEAMPAVGPGAIPARQGSSYTWAILMDDRIRSGDW</sequence>
<accession>A0ABY2BLD2</accession>
<comment type="caution">
    <text evidence="1">The sequence shown here is derived from an EMBL/GenBank/DDBJ whole genome shotgun (WGS) entry which is preliminary data.</text>
</comment>
<protein>
    <submittedName>
        <fullName evidence="1">Uncharacterized protein</fullName>
    </submittedName>
</protein>
<keyword evidence="2" id="KW-1185">Reference proteome</keyword>
<gene>
    <name evidence="1" type="ORF">EV644_106435</name>
</gene>
<name>A0ABY2BLD2_9ACTN</name>
<evidence type="ECO:0000313" key="1">
    <source>
        <dbReference type="EMBL" id="TCO23126.1"/>
    </source>
</evidence>
<evidence type="ECO:0000313" key="2">
    <source>
        <dbReference type="Proteomes" id="UP000295818"/>
    </source>
</evidence>
<reference evidence="1 2" key="1">
    <citation type="journal article" date="2015" name="Stand. Genomic Sci.">
        <title>Genomic Encyclopedia of Bacterial and Archaeal Type Strains, Phase III: the genomes of soil and plant-associated and newly described type strains.</title>
        <authorList>
            <person name="Whitman W.B."/>
            <person name="Woyke T."/>
            <person name="Klenk H.P."/>
            <person name="Zhou Y."/>
            <person name="Lilburn T.G."/>
            <person name="Beck B.J."/>
            <person name="De Vos P."/>
            <person name="Vandamme P."/>
            <person name="Eisen J.A."/>
            <person name="Garrity G."/>
            <person name="Hugenholtz P."/>
            <person name="Kyrpides N.C."/>
        </authorList>
    </citation>
    <scope>NUCLEOTIDE SEQUENCE [LARGE SCALE GENOMIC DNA]</scope>
    <source>
        <strain evidence="1 2">VKM Ac-2538</strain>
    </source>
</reference>
<dbReference type="Proteomes" id="UP000295818">
    <property type="component" value="Unassembled WGS sequence"/>
</dbReference>
<organism evidence="1 2">
    <name type="scientific">Kribbella orskensis</name>
    <dbReference type="NCBI Taxonomy" id="2512216"/>
    <lineage>
        <taxon>Bacteria</taxon>
        <taxon>Bacillati</taxon>
        <taxon>Actinomycetota</taxon>
        <taxon>Actinomycetes</taxon>
        <taxon>Propionibacteriales</taxon>
        <taxon>Kribbellaceae</taxon>
        <taxon>Kribbella</taxon>
    </lineage>
</organism>
<proteinExistence type="predicted"/>